<dbReference type="PANTHER" id="PTHR43767">
    <property type="entry name" value="LONG-CHAIN-FATTY-ACID--COA LIGASE"/>
    <property type="match status" value="1"/>
</dbReference>
<dbReference type="PANTHER" id="PTHR43767:SF1">
    <property type="entry name" value="NONRIBOSOMAL PEPTIDE SYNTHASE PES1 (EUROFUNG)-RELATED"/>
    <property type="match status" value="1"/>
</dbReference>
<dbReference type="SUPFAM" id="SSF56801">
    <property type="entry name" value="Acetyl-CoA synthetase-like"/>
    <property type="match status" value="1"/>
</dbReference>
<feature type="domain" description="AMP-binding enzyme C-terminal" evidence="4">
    <location>
        <begin position="418"/>
        <end position="493"/>
    </location>
</feature>
<dbReference type="GO" id="GO:0016878">
    <property type="term" value="F:acid-thiol ligase activity"/>
    <property type="evidence" value="ECO:0007669"/>
    <property type="project" value="UniProtKB-ARBA"/>
</dbReference>
<comment type="similarity">
    <text evidence="1">Belongs to the ATP-dependent AMP-binding enzyme family.</text>
</comment>
<accession>A0A916TFY9</accession>
<dbReference type="FunFam" id="3.30.300.30:FF:000008">
    <property type="entry name" value="2,3-dihydroxybenzoate-AMP ligase"/>
    <property type="match status" value="1"/>
</dbReference>
<dbReference type="Proteomes" id="UP000621454">
    <property type="component" value="Unassembled WGS sequence"/>
</dbReference>
<dbReference type="Pfam" id="PF13193">
    <property type="entry name" value="AMP-binding_C"/>
    <property type="match status" value="1"/>
</dbReference>
<proteinExistence type="inferred from homology"/>
<dbReference type="Gene3D" id="3.30.300.30">
    <property type="match status" value="1"/>
</dbReference>
<name>A0A916TFY9_9ACTN</name>
<organism evidence="5 6">
    <name type="scientific">Gordonia jinhuaensis</name>
    <dbReference type="NCBI Taxonomy" id="1517702"/>
    <lineage>
        <taxon>Bacteria</taxon>
        <taxon>Bacillati</taxon>
        <taxon>Actinomycetota</taxon>
        <taxon>Actinomycetes</taxon>
        <taxon>Mycobacteriales</taxon>
        <taxon>Gordoniaceae</taxon>
        <taxon>Gordonia</taxon>
    </lineage>
</organism>
<comment type="caution">
    <text evidence="5">The sequence shown here is derived from an EMBL/GenBank/DDBJ whole genome shotgun (WGS) entry which is preliminary data.</text>
</comment>
<dbReference type="EMBL" id="BMGC01000031">
    <property type="protein sequence ID" value="GGB42198.1"/>
    <property type="molecule type" value="Genomic_DNA"/>
</dbReference>
<reference evidence="5" key="1">
    <citation type="journal article" date="2014" name="Int. J. Syst. Evol. Microbiol.">
        <title>Complete genome sequence of Corynebacterium casei LMG S-19264T (=DSM 44701T), isolated from a smear-ripened cheese.</title>
        <authorList>
            <consortium name="US DOE Joint Genome Institute (JGI-PGF)"/>
            <person name="Walter F."/>
            <person name="Albersmeier A."/>
            <person name="Kalinowski J."/>
            <person name="Ruckert C."/>
        </authorList>
    </citation>
    <scope>NUCLEOTIDE SEQUENCE</scope>
    <source>
        <strain evidence="5">CGMCC 1.12827</strain>
    </source>
</reference>
<dbReference type="AlphaFoldDB" id="A0A916TFY9"/>
<keyword evidence="6" id="KW-1185">Reference proteome</keyword>
<evidence type="ECO:0000256" key="1">
    <source>
        <dbReference type="ARBA" id="ARBA00006432"/>
    </source>
</evidence>
<dbReference type="Pfam" id="PF00501">
    <property type="entry name" value="AMP-binding"/>
    <property type="match status" value="1"/>
</dbReference>
<sequence>MDMLTAFDSSASKFPTKNVLVTGDGESLTYENLVDLSRRAATAFAAAGVGEGDRVALMCYNTTGFVIAVLGAWRVGATIVPINHKLAPPEVAQIIGHSGSSLVVIDGSLHACVEGIDIATMTTDTPVPGTPHLEEAIAAAEPLAVSDQAHLDDNSIAEILYTSGTTGLPKGCVHTHRTVTLTAMTAVIGLSMTRDERLLMSVPIWHASPLNNWLLGTLYVGGTVVLEREYHPVAFLKTAAAQRITLCFGPPVIYTTALNSVPDFADYDLSSARAWLYGGGPIGPEVAQRLAAGYRSDNFFQVYGMTETGPVGSVLYPDEQVSKAGSIGRVGLPGVDVRVVTANGEQAYVNQVGEIWIRSATTMIGYLDDPEATRAAIDTDGWYHTGDLARVDDDGYLFIVDRTKDMIITGGENVYSKEVEDALTAHPAIADAAVVGRPHPEWGQTVIAHIVRIDGRDEVPDDLKDFLGDRLARYKIPREFHVAQSLPRTPTGKIQKHLINRSELPAAELSTTA</sequence>
<evidence type="ECO:0000313" key="5">
    <source>
        <dbReference type="EMBL" id="GGB42198.1"/>
    </source>
</evidence>
<dbReference type="InterPro" id="IPR042099">
    <property type="entry name" value="ANL_N_sf"/>
</dbReference>
<protein>
    <submittedName>
        <fullName evidence="5">Fatty-acid CoA ligase</fullName>
    </submittedName>
</protein>
<dbReference type="InterPro" id="IPR000873">
    <property type="entry name" value="AMP-dep_synth/lig_dom"/>
</dbReference>
<reference evidence="5" key="2">
    <citation type="submission" date="2020-09" db="EMBL/GenBank/DDBJ databases">
        <authorList>
            <person name="Sun Q."/>
            <person name="Zhou Y."/>
        </authorList>
    </citation>
    <scope>NUCLEOTIDE SEQUENCE</scope>
    <source>
        <strain evidence="5">CGMCC 1.12827</strain>
    </source>
</reference>
<evidence type="ECO:0000259" key="4">
    <source>
        <dbReference type="Pfam" id="PF13193"/>
    </source>
</evidence>
<keyword evidence="2 5" id="KW-0436">Ligase</keyword>
<feature type="domain" description="AMP-dependent synthetase/ligase" evidence="3">
    <location>
        <begin position="7"/>
        <end position="367"/>
    </location>
</feature>
<dbReference type="InterPro" id="IPR025110">
    <property type="entry name" value="AMP-bd_C"/>
</dbReference>
<dbReference type="PROSITE" id="PS00455">
    <property type="entry name" value="AMP_BINDING"/>
    <property type="match status" value="1"/>
</dbReference>
<gene>
    <name evidence="5" type="primary">fcs</name>
    <name evidence="5" type="ORF">GCM10011489_32180</name>
</gene>
<dbReference type="InterPro" id="IPR050237">
    <property type="entry name" value="ATP-dep_AMP-bd_enzyme"/>
</dbReference>
<evidence type="ECO:0000313" key="6">
    <source>
        <dbReference type="Proteomes" id="UP000621454"/>
    </source>
</evidence>
<dbReference type="Gene3D" id="3.40.50.12780">
    <property type="entry name" value="N-terminal domain of ligase-like"/>
    <property type="match status" value="1"/>
</dbReference>
<dbReference type="RefSeq" id="WP_188587679.1">
    <property type="nucleotide sequence ID" value="NZ_BMGC01000031.1"/>
</dbReference>
<evidence type="ECO:0000256" key="2">
    <source>
        <dbReference type="ARBA" id="ARBA00022598"/>
    </source>
</evidence>
<evidence type="ECO:0000259" key="3">
    <source>
        <dbReference type="Pfam" id="PF00501"/>
    </source>
</evidence>
<dbReference type="InterPro" id="IPR045851">
    <property type="entry name" value="AMP-bd_C_sf"/>
</dbReference>
<dbReference type="InterPro" id="IPR020845">
    <property type="entry name" value="AMP-binding_CS"/>
</dbReference>